<proteinExistence type="inferred from homology"/>
<dbReference type="InterPro" id="IPR007207">
    <property type="entry name" value="Not_N"/>
</dbReference>
<keyword evidence="12" id="KW-1185">Reference proteome</keyword>
<dbReference type="GeneID" id="30983804"/>
<name>A0A1E4SJN2_9ASCO</name>
<reference evidence="12" key="1">
    <citation type="submission" date="2016-05" db="EMBL/GenBank/DDBJ databases">
        <title>Comparative genomics of biotechnologically important yeasts.</title>
        <authorList>
            <consortium name="DOE Joint Genome Institute"/>
            <person name="Riley R."/>
            <person name="Haridas S."/>
            <person name="Wolfe K.H."/>
            <person name="Lopes M.R."/>
            <person name="Hittinger C.T."/>
            <person name="Goker M."/>
            <person name="Salamov A."/>
            <person name="Wisecaver J."/>
            <person name="Long T.M."/>
            <person name="Aerts A.L."/>
            <person name="Barry K."/>
            <person name="Choi C."/>
            <person name="Clum A."/>
            <person name="Coughlan A.Y."/>
            <person name="Deshpande S."/>
            <person name="Douglass A.P."/>
            <person name="Hanson S.J."/>
            <person name="Klenk H.-P."/>
            <person name="Labutti K."/>
            <person name="Lapidus A."/>
            <person name="Lindquist E."/>
            <person name="Lipzen A."/>
            <person name="Meier-Kolthoff J.P."/>
            <person name="Ohm R.A."/>
            <person name="Otillar R.P."/>
            <person name="Pangilinan J."/>
            <person name="Peng Y."/>
            <person name="Rokas A."/>
            <person name="Rosa C.A."/>
            <person name="Scheuner C."/>
            <person name="Sibirny A.A."/>
            <person name="Slot J.C."/>
            <person name="Stielow J.B."/>
            <person name="Sun H."/>
            <person name="Kurtzman C.P."/>
            <person name="Blackwell M."/>
            <person name="Grigoriev I.V."/>
            <person name="Jeffries T.W."/>
        </authorList>
    </citation>
    <scope>NUCLEOTIDE SEQUENCE [LARGE SCALE GENOMIC DNA]</scope>
    <source>
        <strain evidence="12">NRRL Y-17324</strain>
    </source>
</reference>
<evidence type="ECO:0000313" key="11">
    <source>
        <dbReference type="EMBL" id="ODV79700.1"/>
    </source>
</evidence>
<dbReference type="STRING" id="984487.A0A1E4SJN2"/>
<dbReference type="GO" id="GO:0006355">
    <property type="term" value="P:regulation of DNA-templated transcription"/>
    <property type="evidence" value="ECO:0007669"/>
    <property type="project" value="InterPro"/>
</dbReference>
<evidence type="ECO:0000256" key="4">
    <source>
        <dbReference type="ARBA" id="ARBA00022490"/>
    </source>
</evidence>
<dbReference type="Pfam" id="PF04065">
    <property type="entry name" value="Not3"/>
    <property type="match status" value="1"/>
</dbReference>
<dbReference type="GO" id="GO:0030015">
    <property type="term" value="C:CCR4-NOT core complex"/>
    <property type="evidence" value="ECO:0007669"/>
    <property type="project" value="InterPro"/>
</dbReference>
<sequence length="586" mass="66317">MEVYKDVERTSKLKTFSNQSILMASLENTTRDDDDDDDDDDEDFNFDDNDSTEEDEEDTTLGPEAVEAIKFLKDIISQISEQTKKLNSEYEKLSQKKLRKNNLSIIESKKEKIQSSKDLNKFHTKKIMKIIKLLRSNKLIDTSLIWVIKEDLINYVSSNSNSENAVVNDSTLYDDIFNLITPDDDYSEIHDSEVFSTPVKELPKQSQILLNGSNYSNGHAKDILTSELTSQNDAFSHKTPSPKPRHVSSPEISNPGIIKILKPATTPSKPIGGLKWSAAAVAGILDSETMKPVEVKTQSVTPQVPMKVESQKDLSVKPIIKSASTTSEGSQEGKISKYVQVLKNSSLSSIELNLFSDPNLHKLPPGMQDLIISFTSKRNNSHDFRLLYDSNEFNQFVSPIHKPYSPHQIQPLLNNNYNSAQFKPPLQLFKLQSYWNKIRAGDQFEQFLIELESLTAQNNVENGPIINEFALVLFYGYYYGLTPIENLIAESCLLKLGWRPYRNRIDDSLNKTISPGNSVKFSGSTTASSNYLYWFKCIKLISTEEATAVEYGDYQVFDLSTWEIFVKFGFKFDNNLSQLAPSTVLC</sequence>
<evidence type="ECO:0000256" key="3">
    <source>
        <dbReference type="ARBA" id="ARBA00007682"/>
    </source>
</evidence>
<organism evidence="11 12">
    <name type="scientific">Suhomyces tanzawaensis NRRL Y-17324</name>
    <dbReference type="NCBI Taxonomy" id="984487"/>
    <lineage>
        <taxon>Eukaryota</taxon>
        <taxon>Fungi</taxon>
        <taxon>Dikarya</taxon>
        <taxon>Ascomycota</taxon>
        <taxon>Saccharomycotina</taxon>
        <taxon>Pichiomycetes</taxon>
        <taxon>Debaryomycetaceae</taxon>
        <taxon>Suhomyces</taxon>
    </lineage>
</organism>
<dbReference type="RefSeq" id="XP_020064822.1">
    <property type="nucleotide sequence ID" value="XM_020209668.1"/>
</dbReference>
<dbReference type="GO" id="GO:0005634">
    <property type="term" value="C:nucleus"/>
    <property type="evidence" value="ECO:0007669"/>
    <property type="project" value="UniProtKB-SubCell"/>
</dbReference>
<comment type="subcellular location">
    <subcellularLocation>
        <location evidence="2">Cytoplasm</location>
    </subcellularLocation>
    <subcellularLocation>
        <location evidence="1">Nucleus</location>
    </subcellularLocation>
</comment>
<accession>A0A1E4SJN2</accession>
<feature type="domain" description="CCR4-Not complex component Not N-terminal" evidence="10">
    <location>
        <begin position="1"/>
        <end position="177"/>
    </location>
</feature>
<dbReference type="InterPro" id="IPR040168">
    <property type="entry name" value="Not2/3/5"/>
</dbReference>
<gene>
    <name evidence="11" type="ORF">CANTADRAFT_49120</name>
</gene>
<evidence type="ECO:0000256" key="7">
    <source>
        <dbReference type="ARBA" id="ARBA00023163"/>
    </source>
</evidence>
<dbReference type="Proteomes" id="UP000094285">
    <property type="component" value="Unassembled WGS sequence"/>
</dbReference>
<evidence type="ECO:0000256" key="5">
    <source>
        <dbReference type="ARBA" id="ARBA00022491"/>
    </source>
</evidence>
<evidence type="ECO:0000256" key="6">
    <source>
        <dbReference type="ARBA" id="ARBA00023015"/>
    </source>
</evidence>
<keyword evidence="7" id="KW-0804">Transcription</keyword>
<keyword evidence="8" id="KW-0539">Nucleus</keyword>
<evidence type="ECO:0000256" key="9">
    <source>
        <dbReference type="SAM" id="MobiDB-lite"/>
    </source>
</evidence>
<keyword evidence="6" id="KW-0805">Transcription regulation</keyword>
<dbReference type="EMBL" id="KV453911">
    <property type="protein sequence ID" value="ODV79700.1"/>
    <property type="molecule type" value="Genomic_DNA"/>
</dbReference>
<keyword evidence="4" id="KW-0963">Cytoplasm</keyword>
<dbReference type="AlphaFoldDB" id="A0A1E4SJN2"/>
<evidence type="ECO:0000256" key="2">
    <source>
        <dbReference type="ARBA" id="ARBA00004496"/>
    </source>
</evidence>
<evidence type="ECO:0000256" key="8">
    <source>
        <dbReference type="ARBA" id="ARBA00023242"/>
    </source>
</evidence>
<dbReference type="PANTHER" id="PTHR23326">
    <property type="entry name" value="CCR4 NOT-RELATED"/>
    <property type="match status" value="1"/>
</dbReference>
<evidence type="ECO:0000256" key="1">
    <source>
        <dbReference type="ARBA" id="ARBA00004123"/>
    </source>
</evidence>
<evidence type="ECO:0000313" key="12">
    <source>
        <dbReference type="Proteomes" id="UP000094285"/>
    </source>
</evidence>
<feature type="compositionally biased region" description="Acidic residues" evidence="9">
    <location>
        <begin position="32"/>
        <end position="59"/>
    </location>
</feature>
<protein>
    <recommendedName>
        <fullName evidence="10">CCR4-Not complex component Not N-terminal domain-containing protein</fullName>
    </recommendedName>
</protein>
<evidence type="ECO:0000259" key="10">
    <source>
        <dbReference type="Pfam" id="PF04065"/>
    </source>
</evidence>
<dbReference type="OrthoDB" id="293823at2759"/>
<dbReference type="GO" id="GO:0005737">
    <property type="term" value="C:cytoplasm"/>
    <property type="evidence" value="ECO:0007669"/>
    <property type="project" value="UniProtKB-SubCell"/>
</dbReference>
<keyword evidence="5" id="KW-0678">Repressor</keyword>
<comment type="similarity">
    <text evidence="3">Belongs to the CNOT2/3/5 family.</text>
</comment>
<feature type="region of interest" description="Disordered" evidence="9">
    <location>
        <begin position="24"/>
        <end position="60"/>
    </location>
</feature>
<feature type="region of interest" description="Disordered" evidence="9">
    <location>
        <begin position="232"/>
        <end position="253"/>
    </location>
</feature>